<dbReference type="GO" id="GO:0002230">
    <property type="term" value="P:positive regulation of defense response to virus by host"/>
    <property type="evidence" value="ECO:0007669"/>
    <property type="project" value="EnsemblPlants"/>
</dbReference>
<dbReference type="GO" id="GO:0010497">
    <property type="term" value="P:plasmodesmata-mediated intercellular transport"/>
    <property type="evidence" value="ECO:0007669"/>
    <property type="project" value="EnsemblPlants"/>
</dbReference>
<protein>
    <recommendedName>
        <fullName evidence="5">Movement protein binding protein 2C</fullName>
    </recommendedName>
</protein>
<dbReference type="GO" id="GO:0003723">
    <property type="term" value="F:RNA binding"/>
    <property type="evidence" value="ECO:0007669"/>
    <property type="project" value="EnsemblPlants"/>
</dbReference>
<dbReference type="SMR" id="V7CAJ6"/>
<evidence type="ECO:0000256" key="2">
    <source>
        <dbReference type="SAM" id="MobiDB-lite"/>
    </source>
</evidence>
<dbReference type="GO" id="GO:0051224">
    <property type="term" value="P:negative regulation of protein transport"/>
    <property type="evidence" value="ECO:0007669"/>
    <property type="project" value="EnsemblPlants"/>
</dbReference>
<keyword evidence="1" id="KW-0175">Coiled coil</keyword>
<dbReference type="PANTHER" id="PTHR35502">
    <property type="entry name" value="PROTEIN MICROTUBULE BINDING PROTEIN 2C"/>
    <property type="match status" value="1"/>
</dbReference>
<evidence type="ECO:0008006" key="5">
    <source>
        <dbReference type="Google" id="ProtNLM"/>
    </source>
</evidence>
<dbReference type="PANTHER" id="PTHR35502:SF2">
    <property type="entry name" value="PROTEIN MICROTUBULE BINDING PROTEIN 2C"/>
    <property type="match status" value="1"/>
</dbReference>
<dbReference type="GO" id="GO:0051607">
    <property type="term" value="P:defense response to virus"/>
    <property type="evidence" value="ECO:0007669"/>
    <property type="project" value="EnsemblPlants"/>
</dbReference>
<dbReference type="AlphaFoldDB" id="V7CAJ6"/>
<dbReference type="PhylomeDB" id="V7CAJ6"/>
<organism evidence="3 4">
    <name type="scientific">Phaseolus vulgaris</name>
    <name type="common">Kidney bean</name>
    <name type="synonym">French bean</name>
    <dbReference type="NCBI Taxonomy" id="3885"/>
    <lineage>
        <taxon>Eukaryota</taxon>
        <taxon>Viridiplantae</taxon>
        <taxon>Streptophyta</taxon>
        <taxon>Embryophyta</taxon>
        <taxon>Tracheophyta</taxon>
        <taxon>Spermatophyta</taxon>
        <taxon>Magnoliopsida</taxon>
        <taxon>eudicotyledons</taxon>
        <taxon>Gunneridae</taxon>
        <taxon>Pentapetalae</taxon>
        <taxon>rosids</taxon>
        <taxon>fabids</taxon>
        <taxon>Fabales</taxon>
        <taxon>Fabaceae</taxon>
        <taxon>Papilionoideae</taxon>
        <taxon>50 kb inversion clade</taxon>
        <taxon>NPAAA clade</taxon>
        <taxon>indigoferoid/millettioid clade</taxon>
        <taxon>Phaseoleae</taxon>
        <taxon>Phaseolus</taxon>
    </lineage>
</organism>
<name>V7CAJ6_PHAVU</name>
<sequence>MQHYVDLQENSELAETNSWLSSKEHTLASGAAPNTNLDRVLFNDLVDIVPLVQSLIDRKASRSFTRRGSMIYTKTPTRESLSKRVTDSKSRNVAQSIPAKKKRDHGEKEQGKNVGNDADGYSMFSSREGEELGVLKEQVEELQKKLLEKDELLKSAENTRDQLNAFNLKLDELKHQASEKDTLLKFTQHQLSDAKIKLADKQAALEKIQWEAMTSTKKVEKLQDELGSMQADISSFTLLLEGLSKTDTAKYTDDYDAKPYDFSHLPSIDDLDEMDLQEMEEARKAYMAAVAITKEKQDEESIAAAANARLHLQSLVFKSKDFNL</sequence>
<dbReference type="OrthoDB" id="1915670at2759"/>
<dbReference type="InterPro" id="IPR040289">
    <property type="entry name" value="MBP2C"/>
</dbReference>
<dbReference type="GO" id="GO:0043622">
    <property type="term" value="P:cortical microtubule organization"/>
    <property type="evidence" value="ECO:0007669"/>
    <property type="project" value="EnsemblPlants"/>
</dbReference>
<dbReference type="OMA" id="SMQADIS"/>
<dbReference type="GO" id="GO:0008017">
    <property type="term" value="F:microtubule binding"/>
    <property type="evidence" value="ECO:0007669"/>
    <property type="project" value="InterPro"/>
</dbReference>
<dbReference type="Gramene" id="ESW27197">
    <property type="protein sequence ID" value="ESW27197"/>
    <property type="gene ID" value="PHAVU_003G182200g"/>
</dbReference>
<evidence type="ECO:0000256" key="1">
    <source>
        <dbReference type="SAM" id="Coils"/>
    </source>
</evidence>
<gene>
    <name evidence="3" type="ORF">PHAVU_003G182200g</name>
</gene>
<dbReference type="STRING" id="3885.V7CAJ6"/>
<evidence type="ECO:0000313" key="4">
    <source>
        <dbReference type="Proteomes" id="UP000000226"/>
    </source>
</evidence>
<feature type="coiled-coil region" evidence="1">
    <location>
        <begin position="125"/>
        <end position="225"/>
    </location>
</feature>
<dbReference type="eggNOG" id="ENOG502QS43">
    <property type="taxonomic scope" value="Eukaryota"/>
</dbReference>
<reference evidence="4" key="1">
    <citation type="journal article" date="2014" name="Nat. Genet.">
        <title>A reference genome for common bean and genome-wide analysis of dual domestications.</title>
        <authorList>
            <person name="Schmutz J."/>
            <person name="McClean P.E."/>
            <person name="Mamidi S."/>
            <person name="Wu G.A."/>
            <person name="Cannon S.B."/>
            <person name="Grimwood J."/>
            <person name="Jenkins J."/>
            <person name="Shu S."/>
            <person name="Song Q."/>
            <person name="Chavarro C."/>
            <person name="Torres-Torres M."/>
            <person name="Geffroy V."/>
            <person name="Moghaddam S.M."/>
            <person name="Gao D."/>
            <person name="Abernathy B."/>
            <person name="Barry K."/>
            <person name="Blair M."/>
            <person name="Brick M.A."/>
            <person name="Chovatia M."/>
            <person name="Gepts P."/>
            <person name="Goodstein D.M."/>
            <person name="Gonzales M."/>
            <person name="Hellsten U."/>
            <person name="Hyten D.L."/>
            <person name="Jia G."/>
            <person name="Kelly J.D."/>
            <person name="Kudrna D."/>
            <person name="Lee R."/>
            <person name="Richard M.M."/>
            <person name="Miklas P.N."/>
            <person name="Osorno J.M."/>
            <person name="Rodrigues J."/>
            <person name="Thareau V."/>
            <person name="Urrea C.A."/>
            <person name="Wang M."/>
            <person name="Yu Y."/>
            <person name="Zhang M."/>
            <person name="Wing R.A."/>
            <person name="Cregan P.B."/>
            <person name="Rokhsar D.S."/>
            <person name="Jackson S.A."/>
        </authorList>
    </citation>
    <scope>NUCLEOTIDE SEQUENCE [LARGE SCALE GENOMIC DNA]</scope>
    <source>
        <strain evidence="4">cv. G19833</strain>
    </source>
</reference>
<accession>V7CAJ6</accession>
<evidence type="ECO:0000313" key="3">
    <source>
        <dbReference type="EMBL" id="ESW27197.1"/>
    </source>
</evidence>
<feature type="compositionally biased region" description="Basic and acidic residues" evidence="2">
    <location>
        <begin position="76"/>
        <end position="90"/>
    </location>
</feature>
<dbReference type="GO" id="GO:0015630">
    <property type="term" value="C:microtubule cytoskeleton"/>
    <property type="evidence" value="ECO:0007669"/>
    <property type="project" value="EnsemblPlants"/>
</dbReference>
<dbReference type="GO" id="GO:0051493">
    <property type="term" value="P:regulation of cytoskeleton organization"/>
    <property type="evidence" value="ECO:0007669"/>
    <property type="project" value="EnsemblPlants"/>
</dbReference>
<feature type="region of interest" description="Disordered" evidence="2">
    <location>
        <begin position="75"/>
        <end position="121"/>
    </location>
</feature>
<dbReference type="EMBL" id="CM002290">
    <property type="protein sequence ID" value="ESW27197.1"/>
    <property type="molecule type" value="Genomic_DNA"/>
</dbReference>
<dbReference type="Proteomes" id="UP000000226">
    <property type="component" value="Chromosome 3"/>
</dbReference>
<keyword evidence="4" id="KW-1185">Reference proteome</keyword>
<proteinExistence type="predicted"/>
<dbReference type="GO" id="GO:0010375">
    <property type="term" value="P:stomatal complex patterning"/>
    <property type="evidence" value="ECO:0007669"/>
    <property type="project" value="EnsemblPlants"/>
</dbReference>
<dbReference type="GO" id="GO:0009414">
    <property type="term" value="P:response to water deprivation"/>
    <property type="evidence" value="ECO:0007669"/>
    <property type="project" value="EnsemblPlants"/>
</dbReference>